<sequence>MEKKIKINKQQFIASLSVAAYMLKNADQVEISDLIETFNEQIGPNMKENWDTNVVLTDYEKALYKEDN</sequence>
<protein>
    <recommendedName>
        <fullName evidence="3">Conjugal transfer protein</fullName>
    </recommendedName>
</protein>
<accession>A0ABW4BV29</accession>
<proteinExistence type="predicted"/>
<dbReference type="EMBL" id="JBHTOI010000041">
    <property type="protein sequence ID" value="MFD1418445.1"/>
    <property type="molecule type" value="Genomic_DNA"/>
</dbReference>
<evidence type="ECO:0008006" key="3">
    <source>
        <dbReference type="Google" id="ProtNLM"/>
    </source>
</evidence>
<evidence type="ECO:0000313" key="1">
    <source>
        <dbReference type="EMBL" id="MFD1418445.1"/>
    </source>
</evidence>
<keyword evidence="2" id="KW-1185">Reference proteome</keyword>
<dbReference type="RefSeq" id="WP_125677285.1">
    <property type="nucleotide sequence ID" value="NZ_JBHTOI010000041.1"/>
</dbReference>
<evidence type="ECO:0000313" key="2">
    <source>
        <dbReference type="Proteomes" id="UP001597251"/>
    </source>
</evidence>
<comment type="caution">
    <text evidence="1">The sequence shown here is derived from an EMBL/GenBank/DDBJ whole genome shotgun (WGS) entry which is preliminary data.</text>
</comment>
<gene>
    <name evidence="1" type="ORF">ACFQ42_06810</name>
</gene>
<organism evidence="1 2">
    <name type="scientific">Companilactobacillus keshanensis</name>
    <dbReference type="NCBI Taxonomy" id="2486003"/>
    <lineage>
        <taxon>Bacteria</taxon>
        <taxon>Bacillati</taxon>
        <taxon>Bacillota</taxon>
        <taxon>Bacilli</taxon>
        <taxon>Lactobacillales</taxon>
        <taxon>Lactobacillaceae</taxon>
        <taxon>Companilactobacillus</taxon>
    </lineage>
</organism>
<reference evidence="2" key="1">
    <citation type="journal article" date="2019" name="Int. J. Syst. Evol. Microbiol.">
        <title>The Global Catalogue of Microorganisms (GCM) 10K type strain sequencing project: providing services to taxonomists for standard genome sequencing and annotation.</title>
        <authorList>
            <consortium name="The Broad Institute Genomics Platform"/>
            <consortium name="The Broad Institute Genome Sequencing Center for Infectious Disease"/>
            <person name="Wu L."/>
            <person name="Ma J."/>
        </authorList>
    </citation>
    <scope>NUCLEOTIDE SEQUENCE [LARGE SCALE GENOMIC DNA]</scope>
    <source>
        <strain evidence="2">CCM 8936</strain>
    </source>
</reference>
<dbReference type="Proteomes" id="UP001597251">
    <property type="component" value="Unassembled WGS sequence"/>
</dbReference>
<name>A0ABW4BV29_9LACO</name>